<evidence type="ECO:0000256" key="10">
    <source>
        <dbReference type="SAM" id="Coils"/>
    </source>
</evidence>
<keyword evidence="7" id="KW-0333">Golgi apparatus</keyword>
<sequence>MPSIANHFAMFNQQATTKRQYQNKCRMSSYLNTSLFQHDSFISFLLIISIKDFFSDSEIAKCNSYVHLPGDIENQVELEEKTRLINQVLELQNTLEDLSARVDAVKEENLKLKSENQVLGQYIENLMSASSVFQTTDSKSKRKVTKGVRKDKSTSV</sequence>
<proteinExistence type="inferred from homology"/>
<dbReference type="PANTHER" id="PTHR21614">
    <property type="entry name" value="SHORT COILED COIL PROTEIN"/>
    <property type="match status" value="1"/>
</dbReference>
<comment type="subcellular location">
    <subcellularLocation>
        <location evidence="3">Cytoplasm</location>
        <location evidence="3">Cytosol</location>
    </subcellularLocation>
    <subcellularLocation>
        <location evidence="2">Golgi apparatus membrane</location>
        <topology evidence="2">Peripheral membrane protein</topology>
        <orientation evidence="2">Cytoplasmic side</orientation>
    </subcellularLocation>
    <subcellularLocation>
        <location evidence="4">Golgi apparatus</location>
        <location evidence="4">trans-Golgi network</location>
    </subcellularLocation>
</comment>
<comment type="similarity">
    <text evidence="5">Belongs to the SCOC family.</text>
</comment>
<dbReference type="AlphaFoldDB" id="A0A8C1ZEY7"/>
<evidence type="ECO:0000256" key="9">
    <source>
        <dbReference type="ARBA" id="ARBA00023136"/>
    </source>
</evidence>
<dbReference type="GO" id="GO:0005829">
    <property type="term" value="C:cytosol"/>
    <property type="evidence" value="ECO:0007669"/>
    <property type="project" value="UniProtKB-SubCell"/>
</dbReference>
<evidence type="ECO:0000256" key="1">
    <source>
        <dbReference type="ARBA" id="ARBA00002743"/>
    </source>
</evidence>
<dbReference type="PANTHER" id="PTHR21614:SF1">
    <property type="entry name" value="SHORT COILED-COIL PROTEIN"/>
    <property type="match status" value="1"/>
</dbReference>
<protein>
    <submittedName>
        <fullName evidence="11">Short coiled-coil protein b</fullName>
    </submittedName>
</protein>
<dbReference type="GO" id="GO:0005802">
    <property type="term" value="C:trans-Golgi network"/>
    <property type="evidence" value="ECO:0007669"/>
    <property type="project" value="TreeGrafter"/>
</dbReference>
<reference evidence="11" key="1">
    <citation type="submission" date="2025-08" db="UniProtKB">
        <authorList>
            <consortium name="Ensembl"/>
        </authorList>
    </citation>
    <scope>IDENTIFICATION</scope>
</reference>
<dbReference type="InterPro" id="IPR019357">
    <property type="entry name" value="SCOC"/>
</dbReference>
<dbReference type="GO" id="GO:0000139">
    <property type="term" value="C:Golgi membrane"/>
    <property type="evidence" value="ECO:0007669"/>
    <property type="project" value="UniProtKB-SubCell"/>
</dbReference>
<dbReference type="Proteomes" id="UP000694700">
    <property type="component" value="Unplaced"/>
</dbReference>
<evidence type="ECO:0000256" key="5">
    <source>
        <dbReference type="ARBA" id="ARBA00010880"/>
    </source>
</evidence>
<dbReference type="Gene3D" id="1.20.5.170">
    <property type="match status" value="1"/>
</dbReference>
<accession>A0A8C1ZEY7</accession>
<comment type="function">
    <text evidence="1">Positive regulator of amino acid starvation-induced autophagy.</text>
</comment>
<evidence type="ECO:0000256" key="8">
    <source>
        <dbReference type="ARBA" id="ARBA00023054"/>
    </source>
</evidence>
<feature type="coiled-coil region" evidence="10">
    <location>
        <begin position="81"/>
        <end position="115"/>
    </location>
</feature>
<dbReference type="Pfam" id="PF10224">
    <property type="entry name" value="DUF2205"/>
    <property type="match status" value="1"/>
</dbReference>
<keyword evidence="8 10" id="KW-0175">Coiled coil</keyword>
<evidence type="ECO:0000256" key="3">
    <source>
        <dbReference type="ARBA" id="ARBA00004514"/>
    </source>
</evidence>
<evidence type="ECO:0000256" key="6">
    <source>
        <dbReference type="ARBA" id="ARBA00022490"/>
    </source>
</evidence>
<keyword evidence="6" id="KW-0963">Cytoplasm</keyword>
<evidence type="ECO:0000256" key="7">
    <source>
        <dbReference type="ARBA" id="ARBA00023034"/>
    </source>
</evidence>
<dbReference type="Ensembl" id="ENSCCRT00015077319.1">
    <property type="protein sequence ID" value="ENSCCRP00015074883.1"/>
    <property type="gene ID" value="ENSCCRG00015030307.1"/>
</dbReference>
<name>A0A8C1ZEY7_CYPCA</name>
<evidence type="ECO:0000256" key="4">
    <source>
        <dbReference type="ARBA" id="ARBA00004601"/>
    </source>
</evidence>
<evidence type="ECO:0000313" key="11">
    <source>
        <dbReference type="Ensembl" id="ENSCCRP00015074883.1"/>
    </source>
</evidence>
<evidence type="ECO:0000313" key="12">
    <source>
        <dbReference type="Proteomes" id="UP000694700"/>
    </source>
</evidence>
<evidence type="ECO:0000256" key="2">
    <source>
        <dbReference type="ARBA" id="ARBA00004255"/>
    </source>
</evidence>
<organism evidence="11 12">
    <name type="scientific">Cyprinus carpio</name>
    <name type="common">Common carp</name>
    <dbReference type="NCBI Taxonomy" id="7962"/>
    <lineage>
        <taxon>Eukaryota</taxon>
        <taxon>Metazoa</taxon>
        <taxon>Chordata</taxon>
        <taxon>Craniata</taxon>
        <taxon>Vertebrata</taxon>
        <taxon>Euteleostomi</taxon>
        <taxon>Actinopterygii</taxon>
        <taxon>Neopterygii</taxon>
        <taxon>Teleostei</taxon>
        <taxon>Ostariophysi</taxon>
        <taxon>Cypriniformes</taxon>
        <taxon>Cyprinidae</taxon>
        <taxon>Cyprininae</taxon>
        <taxon>Cyprinus</taxon>
    </lineage>
</organism>
<dbReference type="FunFam" id="1.20.5.170:FF:000038">
    <property type="entry name" value="Short coiled-coil protein a"/>
    <property type="match status" value="1"/>
</dbReference>
<keyword evidence="9" id="KW-0472">Membrane</keyword>